<dbReference type="Gene3D" id="3.40.190.290">
    <property type="match status" value="1"/>
</dbReference>
<evidence type="ECO:0000256" key="1">
    <source>
        <dbReference type="ARBA" id="ARBA00009437"/>
    </source>
</evidence>
<comment type="similarity">
    <text evidence="1">Belongs to the LysR transcriptional regulatory family.</text>
</comment>
<dbReference type="PANTHER" id="PTHR30346">
    <property type="entry name" value="TRANSCRIPTIONAL DUAL REGULATOR HCAR-RELATED"/>
    <property type="match status" value="1"/>
</dbReference>
<dbReference type="InterPro" id="IPR005119">
    <property type="entry name" value="LysR_subst-bd"/>
</dbReference>
<gene>
    <name evidence="6" type="ORF">V8G57_25745</name>
</gene>
<proteinExistence type="inferred from homology"/>
<feature type="domain" description="HTH lysR-type" evidence="5">
    <location>
        <begin position="7"/>
        <end position="64"/>
    </location>
</feature>
<keyword evidence="3" id="KW-0238">DNA-binding</keyword>
<evidence type="ECO:0000313" key="6">
    <source>
        <dbReference type="EMBL" id="MEM4990815.1"/>
    </source>
</evidence>
<dbReference type="InterPro" id="IPR000847">
    <property type="entry name" value="LysR_HTH_N"/>
</dbReference>
<keyword evidence="7" id="KW-1185">Reference proteome</keyword>
<dbReference type="PANTHER" id="PTHR30346:SF0">
    <property type="entry name" value="HCA OPERON TRANSCRIPTIONAL ACTIVATOR HCAR"/>
    <property type="match status" value="1"/>
</dbReference>
<dbReference type="PROSITE" id="PS50931">
    <property type="entry name" value="HTH_LYSR"/>
    <property type="match status" value="1"/>
</dbReference>
<comment type="caution">
    <text evidence="6">The sequence shown here is derived from an EMBL/GenBank/DDBJ whole genome shotgun (WGS) entry which is preliminary data.</text>
</comment>
<evidence type="ECO:0000256" key="3">
    <source>
        <dbReference type="ARBA" id="ARBA00023125"/>
    </source>
</evidence>
<dbReference type="Pfam" id="PF00126">
    <property type="entry name" value="HTH_1"/>
    <property type="match status" value="1"/>
</dbReference>
<dbReference type="Pfam" id="PF03466">
    <property type="entry name" value="LysR_substrate"/>
    <property type="match status" value="1"/>
</dbReference>
<dbReference type="SUPFAM" id="SSF53850">
    <property type="entry name" value="Periplasmic binding protein-like II"/>
    <property type="match status" value="1"/>
</dbReference>
<dbReference type="Proteomes" id="UP001495910">
    <property type="component" value="Unassembled WGS sequence"/>
</dbReference>
<evidence type="ECO:0000313" key="7">
    <source>
        <dbReference type="Proteomes" id="UP001495910"/>
    </source>
</evidence>
<protein>
    <submittedName>
        <fullName evidence="6">LysR family transcriptional regulator</fullName>
    </submittedName>
</protein>
<evidence type="ECO:0000256" key="4">
    <source>
        <dbReference type="ARBA" id="ARBA00023163"/>
    </source>
</evidence>
<name>A0ABU9Q3F9_9BURK</name>
<dbReference type="InterPro" id="IPR036388">
    <property type="entry name" value="WH-like_DNA-bd_sf"/>
</dbReference>
<dbReference type="InterPro" id="IPR036390">
    <property type="entry name" value="WH_DNA-bd_sf"/>
</dbReference>
<dbReference type="EMBL" id="JBANDC010000035">
    <property type="protein sequence ID" value="MEM4990815.1"/>
    <property type="molecule type" value="Genomic_DNA"/>
</dbReference>
<dbReference type="RefSeq" id="WP_342831849.1">
    <property type="nucleotide sequence ID" value="NZ_JBANDC010000035.1"/>
</dbReference>
<dbReference type="Gene3D" id="1.10.10.10">
    <property type="entry name" value="Winged helix-like DNA-binding domain superfamily/Winged helix DNA-binding domain"/>
    <property type="match status" value="1"/>
</dbReference>
<dbReference type="SUPFAM" id="SSF46785">
    <property type="entry name" value="Winged helix' DNA-binding domain"/>
    <property type="match status" value="1"/>
</dbReference>
<reference evidence="6 7" key="1">
    <citation type="submission" date="2024-02" db="EMBL/GenBank/DDBJ databases">
        <title>Draft genome sequence of Collimonas sp. strain H4R21, an effective mineral-weathering bacterial strain isolated from the beech rhizosphere.</title>
        <authorList>
            <person name="Morin E."/>
            <person name="Uroz S."/>
            <person name="Leveau J.H.J."/>
            <person name="Kumar R."/>
            <person name="Rey M.W."/>
            <person name="Pham J."/>
        </authorList>
    </citation>
    <scope>NUCLEOTIDE SEQUENCE [LARGE SCALE GENOMIC DNA]</scope>
    <source>
        <strain evidence="6 7">H4R21</strain>
    </source>
</reference>
<evidence type="ECO:0000259" key="5">
    <source>
        <dbReference type="PROSITE" id="PS50931"/>
    </source>
</evidence>
<keyword evidence="2" id="KW-0805">Transcription regulation</keyword>
<keyword evidence="4" id="KW-0804">Transcription</keyword>
<accession>A0ABU9Q3F9</accession>
<evidence type="ECO:0000256" key="2">
    <source>
        <dbReference type="ARBA" id="ARBA00023015"/>
    </source>
</evidence>
<sequence>MVIDDAITLKKMEVFLAFMTLNNMARVSESLGQSTVSVHRSLHSLEEALGCPLFKHEGRNLIPLQTAYTFAEYAKRVINECEEGVRKVRDAGGFNAPRLKIGTLYSLTLRCIPQLVIGLKLRKPELDIDLTMGSNRELLKSLVDGQLDAIVIGLHGDNENTGLISVPLFYDDIFLAAPTGSPYAGNKHIDLQDFRAEKFVTLSDGFATTKDFQHCFELAGFLPDIAMRVQDIFSLINLISGGIGYSLLPGRVGEFSPRIELMPLQEKYASRQQITLLLPKNRERDPNLLALAAECRMYGRRDYRHEPVR</sequence>
<organism evidence="6 7">
    <name type="scientific">Collimonas rhizosphaerae</name>
    <dbReference type="NCBI Taxonomy" id="3126357"/>
    <lineage>
        <taxon>Bacteria</taxon>
        <taxon>Pseudomonadati</taxon>
        <taxon>Pseudomonadota</taxon>
        <taxon>Betaproteobacteria</taxon>
        <taxon>Burkholderiales</taxon>
        <taxon>Oxalobacteraceae</taxon>
        <taxon>Collimonas</taxon>
    </lineage>
</organism>